<dbReference type="Gene3D" id="3.30.70.100">
    <property type="match status" value="1"/>
</dbReference>
<dbReference type="PANTHER" id="PTHR33121:SF15">
    <property type="entry name" value="BLUE LIGHT- AND TEMPERATURE-REGULATED ANTIREPRESSOR BLUF"/>
    <property type="match status" value="1"/>
</dbReference>
<feature type="domain" description="EAL" evidence="1">
    <location>
        <begin position="155"/>
        <end position="403"/>
    </location>
</feature>
<gene>
    <name evidence="3" type="ORF">KFZ77_08165</name>
</gene>
<evidence type="ECO:0000313" key="3">
    <source>
        <dbReference type="EMBL" id="UYU33460.1"/>
    </source>
</evidence>
<proteinExistence type="predicted"/>
<dbReference type="SUPFAM" id="SSF54975">
    <property type="entry name" value="Acylphosphatase/BLUF domain-like"/>
    <property type="match status" value="1"/>
</dbReference>
<dbReference type="InterPro" id="IPR035919">
    <property type="entry name" value="EAL_sf"/>
</dbReference>
<feature type="domain" description="BLUF" evidence="2">
    <location>
        <begin position="2"/>
        <end position="93"/>
    </location>
</feature>
<dbReference type="Pfam" id="PF04940">
    <property type="entry name" value="BLUF"/>
    <property type="match status" value="1"/>
</dbReference>
<dbReference type="SUPFAM" id="SSF141868">
    <property type="entry name" value="EAL domain-like"/>
    <property type="match status" value="1"/>
</dbReference>
<dbReference type="SMART" id="SM01034">
    <property type="entry name" value="BLUF"/>
    <property type="match status" value="1"/>
</dbReference>
<dbReference type="CDD" id="cd01948">
    <property type="entry name" value="EAL"/>
    <property type="match status" value="1"/>
</dbReference>
<evidence type="ECO:0000259" key="2">
    <source>
        <dbReference type="PROSITE" id="PS50925"/>
    </source>
</evidence>
<dbReference type="InterPro" id="IPR001633">
    <property type="entry name" value="EAL_dom"/>
</dbReference>
<organism evidence="3 4">
    <name type="scientific">Siccibacter colletis</name>
    <dbReference type="NCBI Taxonomy" id="1505757"/>
    <lineage>
        <taxon>Bacteria</taxon>
        <taxon>Pseudomonadati</taxon>
        <taxon>Pseudomonadota</taxon>
        <taxon>Gammaproteobacteria</taxon>
        <taxon>Enterobacterales</taxon>
        <taxon>Enterobacteriaceae</taxon>
        <taxon>Siccibacter</taxon>
    </lineage>
</organism>
<dbReference type="RefSeq" id="WP_264385947.1">
    <property type="nucleotide sequence ID" value="NZ_CP074352.1"/>
</dbReference>
<dbReference type="PANTHER" id="PTHR33121">
    <property type="entry name" value="CYCLIC DI-GMP PHOSPHODIESTERASE PDEF"/>
    <property type="match status" value="1"/>
</dbReference>
<dbReference type="InterPro" id="IPR036046">
    <property type="entry name" value="Acylphosphatase-like_dom_sf"/>
</dbReference>
<reference evidence="3 4" key="1">
    <citation type="submission" date="2021-05" db="EMBL/GenBank/DDBJ databases">
        <title>Isolation, identification, and the growth promoting effects of Pantoea dispersa strain YSD J2 from the aboveground leaves of Cyperus esculentus L.Var. Sativus.</title>
        <authorList>
            <person name="Wang S."/>
            <person name="Tang X.M."/>
            <person name="Huang Y.N."/>
        </authorList>
    </citation>
    <scope>NUCLEOTIDE SEQUENCE [LARGE SCALE GENOMIC DNA]</scope>
    <source>
        <strain evidence="4">YSD YN2</strain>
    </source>
</reference>
<dbReference type="Proteomes" id="UP001156318">
    <property type="component" value="Chromosome"/>
</dbReference>
<dbReference type="PROSITE" id="PS50925">
    <property type="entry name" value="BLUF"/>
    <property type="match status" value="1"/>
</dbReference>
<name>A0ABY6JI00_9ENTR</name>
<dbReference type="EMBL" id="CP074352">
    <property type="protein sequence ID" value="UYU33460.1"/>
    <property type="molecule type" value="Genomic_DNA"/>
</dbReference>
<keyword evidence="4" id="KW-1185">Reference proteome</keyword>
<dbReference type="Pfam" id="PF00563">
    <property type="entry name" value="EAL"/>
    <property type="match status" value="1"/>
</dbReference>
<sequence length="403" mass="44501">MLTTLLYRSHISDDVTLKTLENMVHKASERNASYDVTGILLFNGTHFFQLLEGPEDGVNAVYNRICADVKHHNVVELMRDHAPARRFGNAGMELFDLRAHEEFSVLQSVLDRGTSRYQLTYDDRALQFLRTFVEATEKKNYFEVLPADHWVFLPDEQSAPQPVSALPHADEYSFAFQPIVDPMARELVSVEAKMRGPNGSSLKEFFATLSPHGMYETDLNAKALAFAQASSLGIDGLTLSINLLPMSLVKVPDAIDFLLRAIDENGLVPQQVVVEVMESDVVSRGDDFEQAVRQLKAAGIGLAIDNFGAGSAGLLMLTRVQPDRIKIDRNIIRDVHKSGPKQAIVLAIIKCCTALEIAVTAEGVEQPEEWMWLEVAGISSFQGALFAAPALGALPPVAWPELR</sequence>
<dbReference type="PROSITE" id="PS50883">
    <property type="entry name" value="EAL"/>
    <property type="match status" value="1"/>
</dbReference>
<evidence type="ECO:0000313" key="4">
    <source>
        <dbReference type="Proteomes" id="UP001156318"/>
    </source>
</evidence>
<evidence type="ECO:0000259" key="1">
    <source>
        <dbReference type="PROSITE" id="PS50883"/>
    </source>
</evidence>
<dbReference type="Gene3D" id="3.20.20.450">
    <property type="entry name" value="EAL domain"/>
    <property type="match status" value="1"/>
</dbReference>
<protein>
    <submittedName>
        <fullName evidence="3">Diguanylate phosphodiesterase</fullName>
    </submittedName>
</protein>
<dbReference type="InterPro" id="IPR007024">
    <property type="entry name" value="BLUF_domain"/>
</dbReference>
<accession>A0ABY6JI00</accession>
<dbReference type="InterPro" id="IPR050706">
    <property type="entry name" value="Cyclic-di-GMP_PDE-like"/>
</dbReference>
<dbReference type="SMART" id="SM00052">
    <property type="entry name" value="EAL"/>
    <property type="match status" value="1"/>
</dbReference>